<keyword evidence="5 9" id="KW-0032">Aminotransferase</keyword>
<organism evidence="11 12">
    <name type="scientific">Desulfofustis limnaeus</name>
    <dbReference type="NCBI Taxonomy" id="2740163"/>
    <lineage>
        <taxon>Bacteria</taxon>
        <taxon>Pseudomonadati</taxon>
        <taxon>Thermodesulfobacteriota</taxon>
        <taxon>Desulfobulbia</taxon>
        <taxon>Desulfobulbales</taxon>
        <taxon>Desulfocapsaceae</taxon>
        <taxon>Desulfofustis</taxon>
    </lineage>
</organism>
<keyword evidence="12" id="KW-1185">Reference proteome</keyword>
<dbReference type="Proteomes" id="UP000830055">
    <property type="component" value="Chromosome"/>
</dbReference>
<evidence type="ECO:0000259" key="10">
    <source>
        <dbReference type="Pfam" id="PF00155"/>
    </source>
</evidence>
<keyword evidence="9" id="KW-0028">Amino-acid biosynthesis</keyword>
<dbReference type="PANTHER" id="PTHR43643:SF3">
    <property type="entry name" value="HISTIDINOL-PHOSPHATE AMINOTRANSFERASE"/>
    <property type="match status" value="1"/>
</dbReference>
<evidence type="ECO:0000256" key="6">
    <source>
        <dbReference type="ARBA" id="ARBA00022679"/>
    </source>
</evidence>
<comment type="similarity">
    <text evidence="3 9">Belongs to the class-II pyridoxal-phosphate-dependent aminotransferase family. Histidinol-phosphate aminotransferase subfamily.</text>
</comment>
<evidence type="ECO:0000256" key="7">
    <source>
        <dbReference type="ARBA" id="ARBA00022898"/>
    </source>
</evidence>
<dbReference type="InterPro" id="IPR015421">
    <property type="entry name" value="PyrdxlP-dep_Trfase_major"/>
</dbReference>
<reference evidence="11 12" key="1">
    <citation type="submission" date="2022-01" db="EMBL/GenBank/DDBJ databases">
        <title>Desulfofustis limnae sp. nov., a novel mesophilic sulfate-reducing bacterium isolated from marsh soil.</title>
        <authorList>
            <person name="Watanabe M."/>
            <person name="Takahashi A."/>
            <person name="Kojima H."/>
            <person name="Fukui M."/>
        </authorList>
    </citation>
    <scope>NUCLEOTIDE SEQUENCE [LARGE SCALE GENOMIC DNA]</scope>
    <source>
        <strain evidence="11 12">PPLL</strain>
    </source>
</reference>
<dbReference type="SUPFAM" id="SSF53383">
    <property type="entry name" value="PLP-dependent transferases"/>
    <property type="match status" value="1"/>
</dbReference>
<evidence type="ECO:0000256" key="9">
    <source>
        <dbReference type="HAMAP-Rule" id="MF_01023"/>
    </source>
</evidence>
<dbReference type="InterPro" id="IPR001917">
    <property type="entry name" value="Aminotrans_II_pyridoxalP_BS"/>
</dbReference>
<dbReference type="EMBL" id="AP025516">
    <property type="protein sequence ID" value="BDD86562.1"/>
    <property type="molecule type" value="Genomic_DNA"/>
</dbReference>
<dbReference type="InterPro" id="IPR004839">
    <property type="entry name" value="Aminotransferase_I/II_large"/>
</dbReference>
<keyword evidence="6 9" id="KW-0808">Transferase</keyword>
<evidence type="ECO:0000256" key="8">
    <source>
        <dbReference type="ARBA" id="ARBA00047481"/>
    </source>
</evidence>
<keyword evidence="9" id="KW-0368">Histidine biosynthesis</keyword>
<dbReference type="Gene3D" id="3.40.640.10">
    <property type="entry name" value="Type I PLP-dependent aspartate aminotransferase-like (Major domain)"/>
    <property type="match status" value="1"/>
</dbReference>
<dbReference type="InterPro" id="IPR015424">
    <property type="entry name" value="PyrdxlP-dep_Trfase"/>
</dbReference>
<comment type="subunit">
    <text evidence="4 9">Homodimer.</text>
</comment>
<dbReference type="Pfam" id="PF00155">
    <property type="entry name" value="Aminotran_1_2"/>
    <property type="match status" value="1"/>
</dbReference>
<dbReference type="GO" id="GO:0008483">
    <property type="term" value="F:transaminase activity"/>
    <property type="evidence" value="ECO:0007669"/>
    <property type="project" value="UniProtKB-KW"/>
</dbReference>
<evidence type="ECO:0000313" key="12">
    <source>
        <dbReference type="Proteomes" id="UP000830055"/>
    </source>
</evidence>
<dbReference type="PROSITE" id="PS00599">
    <property type="entry name" value="AA_TRANSFER_CLASS_2"/>
    <property type="match status" value="1"/>
</dbReference>
<dbReference type="InterPro" id="IPR050106">
    <property type="entry name" value="HistidinolP_aminotransfase"/>
</dbReference>
<keyword evidence="7 9" id="KW-0663">Pyridoxal phosphate</keyword>
<evidence type="ECO:0000256" key="2">
    <source>
        <dbReference type="ARBA" id="ARBA00005011"/>
    </source>
</evidence>
<comment type="pathway">
    <text evidence="2 9">Amino-acid biosynthesis; L-histidine biosynthesis; L-histidine from 5-phospho-alpha-D-ribose 1-diphosphate: step 7/9.</text>
</comment>
<evidence type="ECO:0000256" key="1">
    <source>
        <dbReference type="ARBA" id="ARBA00001933"/>
    </source>
</evidence>
<sequence length="374" mass="40064">MSIPGGGNRVARLIKPQITALPLYNAGLPEDFVSRKYGATTISRLASNENPLGMSPRAHQAARLALDSGWKYSDPTAAALKAALADHTSISADRIVVGNGSEELIALLCRACLRPGDQMVTVTPSFLLHEIYALEQGAEVVRVALTGDHRFAVDDLVTAVSHGCRLLMFSNPSNPVGCFLDDAALARVLAATDPDTLVVLDEAYYEYAVALPGFPNSLEMLADLPNPWAVLRTFSKAYGMAGLRVGYGLLSEATLVEHVDKIRQPFNVNCLAQAAAIAAIGDTDFLTATVTHNRSNRELLAAGVTGLGLSVAPSAANFLFIDCRQNSTVLAERLLRHGIIVKPWTSPGYETCLRVTVGSSEDLQHFLNRLGQLL</sequence>
<name>A0ABM7W6I2_9BACT</name>
<proteinExistence type="inferred from homology"/>
<evidence type="ECO:0000256" key="3">
    <source>
        <dbReference type="ARBA" id="ARBA00007970"/>
    </source>
</evidence>
<comment type="catalytic activity">
    <reaction evidence="8 9">
        <text>L-histidinol phosphate + 2-oxoglutarate = 3-(imidazol-4-yl)-2-oxopropyl phosphate + L-glutamate</text>
        <dbReference type="Rhea" id="RHEA:23744"/>
        <dbReference type="ChEBI" id="CHEBI:16810"/>
        <dbReference type="ChEBI" id="CHEBI:29985"/>
        <dbReference type="ChEBI" id="CHEBI:57766"/>
        <dbReference type="ChEBI" id="CHEBI:57980"/>
        <dbReference type="EC" id="2.6.1.9"/>
    </reaction>
</comment>
<feature type="modified residue" description="N6-(pyridoxal phosphate)lysine" evidence="9">
    <location>
        <position position="236"/>
    </location>
</feature>
<accession>A0ABM7W6I2</accession>
<dbReference type="InterPro" id="IPR015422">
    <property type="entry name" value="PyrdxlP-dep_Trfase_small"/>
</dbReference>
<dbReference type="RefSeq" id="WP_284153644.1">
    <property type="nucleotide sequence ID" value="NZ_AP025516.1"/>
</dbReference>
<feature type="domain" description="Aminotransferase class I/classII large" evidence="10">
    <location>
        <begin position="44"/>
        <end position="370"/>
    </location>
</feature>
<dbReference type="EC" id="2.6.1.9" evidence="9"/>
<comment type="cofactor">
    <cofactor evidence="1 9">
        <name>pyridoxal 5'-phosphate</name>
        <dbReference type="ChEBI" id="CHEBI:597326"/>
    </cofactor>
</comment>
<dbReference type="PANTHER" id="PTHR43643">
    <property type="entry name" value="HISTIDINOL-PHOSPHATE AMINOTRANSFERASE 2"/>
    <property type="match status" value="1"/>
</dbReference>
<dbReference type="HAMAP" id="MF_01023">
    <property type="entry name" value="HisC_aminotrans_2"/>
    <property type="match status" value="1"/>
</dbReference>
<evidence type="ECO:0000313" key="11">
    <source>
        <dbReference type="EMBL" id="BDD86562.1"/>
    </source>
</evidence>
<protein>
    <recommendedName>
        <fullName evidence="9">Histidinol-phosphate aminotransferase</fullName>
        <ecNumber evidence="9">2.6.1.9</ecNumber>
    </recommendedName>
    <alternativeName>
        <fullName evidence="9">Imidazole acetol-phosphate transaminase</fullName>
    </alternativeName>
</protein>
<dbReference type="InterPro" id="IPR005861">
    <property type="entry name" value="HisP_aminotrans"/>
</dbReference>
<dbReference type="NCBIfam" id="TIGR01141">
    <property type="entry name" value="hisC"/>
    <property type="match status" value="1"/>
</dbReference>
<dbReference type="CDD" id="cd00609">
    <property type="entry name" value="AAT_like"/>
    <property type="match status" value="1"/>
</dbReference>
<evidence type="ECO:0000256" key="4">
    <source>
        <dbReference type="ARBA" id="ARBA00011738"/>
    </source>
</evidence>
<dbReference type="Gene3D" id="3.90.1150.10">
    <property type="entry name" value="Aspartate Aminotransferase, domain 1"/>
    <property type="match status" value="1"/>
</dbReference>
<evidence type="ECO:0000256" key="5">
    <source>
        <dbReference type="ARBA" id="ARBA00022576"/>
    </source>
</evidence>
<gene>
    <name evidence="11" type="primary">hisC_1</name>
    <name evidence="9" type="synonym">hisC</name>
    <name evidence="11" type="ORF">DPPLL_09270</name>
</gene>